<gene>
    <name evidence="10" type="primary">recJ</name>
    <name evidence="10" type="ORF">CL176_07815</name>
</gene>
<evidence type="ECO:0000256" key="4">
    <source>
        <dbReference type="ARBA" id="ARBA00022801"/>
    </source>
</evidence>
<keyword evidence="5 10" id="KW-0269">Exonuclease</keyword>
<dbReference type="InterPro" id="IPR003156">
    <property type="entry name" value="DHHA1_dom"/>
</dbReference>
<dbReference type="Proteomes" id="UP000263232">
    <property type="component" value="Chromosome"/>
</dbReference>
<keyword evidence="11" id="KW-1185">Reference proteome</keyword>
<dbReference type="InterPro" id="IPR001667">
    <property type="entry name" value="DDH_dom"/>
</dbReference>
<dbReference type="Gene3D" id="3.90.1640.30">
    <property type="match status" value="1"/>
</dbReference>
<dbReference type="NCBIfam" id="TIGR00644">
    <property type="entry name" value="recJ"/>
    <property type="match status" value="1"/>
</dbReference>
<feature type="domain" description="Single-stranded-DNA-specific exonuclease RecJ C-terminal" evidence="8">
    <location>
        <begin position="573"/>
        <end position="771"/>
    </location>
</feature>
<dbReference type="PANTHER" id="PTHR30255">
    <property type="entry name" value="SINGLE-STRANDED-DNA-SPECIFIC EXONUCLEASE RECJ"/>
    <property type="match status" value="1"/>
</dbReference>
<dbReference type="InterPro" id="IPR051673">
    <property type="entry name" value="SSDNA_exonuclease_RecJ"/>
</dbReference>
<dbReference type="OrthoDB" id="9809852at2"/>
<dbReference type="GO" id="GO:0008409">
    <property type="term" value="F:5'-3' exonuclease activity"/>
    <property type="evidence" value="ECO:0007669"/>
    <property type="project" value="InterPro"/>
</dbReference>
<keyword evidence="4" id="KW-0378">Hydrolase</keyword>
<evidence type="ECO:0000259" key="9">
    <source>
        <dbReference type="Pfam" id="PF17768"/>
    </source>
</evidence>
<proteinExistence type="inferred from homology"/>
<evidence type="ECO:0000259" key="8">
    <source>
        <dbReference type="Pfam" id="PF10141"/>
    </source>
</evidence>
<dbReference type="InterPro" id="IPR041122">
    <property type="entry name" value="RecJ_OB"/>
</dbReference>
<dbReference type="Pfam" id="PF02272">
    <property type="entry name" value="DHHA1"/>
    <property type="match status" value="1"/>
</dbReference>
<dbReference type="Gene3D" id="3.10.310.30">
    <property type="match status" value="1"/>
</dbReference>
<name>A0A347WLF3_9LACT</name>
<dbReference type="Pfam" id="PF10141">
    <property type="entry name" value="ssDNA-exonuc_C"/>
    <property type="match status" value="1"/>
</dbReference>
<dbReference type="Pfam" id="PF17768">
    <property type="entry name" value="RecJ_OB"/>
    <property type="match status" value="1"/>
</dbReference>
<evidence type="ECO:0000256" key="1">
    <source>
        <dbReference type="ARBA" id="ARBA00005915"/>
    </source>
</evidence>
<dbReference type="SUPFAM" id="SSF64182">
    <property type="entry name" value="DHH phosphoesterases"/>
    <property type="match status" value="1"/>
</dbReference>
<evidence type="ECO:0000313" key="10">
    <source>
        <dbReference type="EMBL" id="AXY25910.1"/>
    </source>
</evidence>
<sequence>MQLNLARYQWEYTEPSEGELGAMQARFQEAGIDVSPAFLRFLFQRGIVEPESYRKVTDPTPQVFHDPFLMYDMSRAVERIQEAIASEAAILVYGDYDADGITSTLIMYECLESLGAHVTYYLPNRHQDGYGPNLERYREFIEQGIELIITVDNGVAGFEAIAYAKEQGVDVIVTDHHELQDTLPDAYAIVHPRHPEGAYPFGDLAGAGVALKLAAALLEEVPVEGLELAAIGTIADMVSLTDENRTIVLSGLNLLKNTPRIGLQLLFDEQNIQASDITTDTIGFVIGPRLNSLGRLGDPTPGLKWLQTYDEQEAQEILNFMNEENARRQAIVQSIEREIIAKLETASALPDVIIEGQAGWAAGVLGIVASRLVERYHRPVLLFEHQTEAGVYKGSGRSIQGINLFEWLNEQKEYIAYFGGHSQAAGLTVDERQWTAFKEAMETSSTAFQEIIEAPNQLTIDLKVSLAEIDEPLIEHLSLLGPFGMDNPRPLVYVEDATIISIRAIGQDQSHIKLNVAQGTDSLQVIGFSKAEQCHRLKEQTTVSLVGYLDMNEWNNQRLPQLQLEDIGLKGSQWLDLRGSRLETSLFEYSDALYVFTHTKLLNYAQAYIKASSKAILYEQLSESDMKYTRLVVVEPPKALDDLRTLLEHDWQEIHWRVYIQESKYLAGLPDRQDASKLFRYIQQRPQFEIRPELASLSQQLNISSTRLKLLILMFYEAEFVIIKDGWLAYQQDIEAKVNLTELDAYQAFEKAMEIEALLNYQPLSVIQEYFEGSD</sequence>
<dbReference type="PANTHER" id="PTHR30255:SF2">
    <property type="entry name" value="SINGLE-STRANDED-DNA-SPECIFIC EXONUCLEASE RECJ"/>
    <property type="match status" value="1"/>
</dbReference>
<evidence type="ECO:0000256" key="2">
    <source>
        <dbReference type="ARBA" id="ARBA00019841"/>
    </source>
</evidence>
<protein>
    <recommendedName>
        <fullName evidence="2">Single-stranded-DNA-specific exonuclease RecJ</fullName>
    </recommendedName>
</protein>
<accession>A0A347WLF3</accession>
<feature type="domain" description="DDH" evidence="6">
    <location>
        <begin position="90"/>
        <end position="233"/>
    </location>
</feature>
<dbReference type="InterPro" id="IPR004610">
    <property type="entry name" value="RecJ"/>
</dbReference>
<dbReference type="Pfam" id="PF01368">
    <property type="entry name" value="DHH"/>
    <property type="match status" value="1"/>
</dbReference>
<dbReference type="GO" id="GO:0003676">
    <property type="term" value="F:nucleic acid binding"/>
    <property type="evidence" value="ECO:0007669"/>
    <property type="project" value="InterPro"/>
</dbReference>
<keyword evidence="3" id="KW-0540">Nuclease</keyword>
<evidence type="ECO:0000259" key="6">
    <source>
        <dbReference type="Pfam" id="PF01368"/>
    </source>
</evidence>
<evidence type="ECO:0000256" key="5">
    <source>
        <dbReference type="ARBA" id="ARBA00022839"/>
    </source>
</evidence>
<comment type="similarity">
    <text evidence="1">Belongs to the RecJ family.</text>
</comment>
<feature type="domain" description="RecJ OB" evidence="9">
    <location>
        <begin position="460"/>
        <end position="566"/>
    </location>
</feature>
<dbReference type="InterPro" id="IPR038763">
    <property type="entry name" value="DHH_sf"/>
</dbReference>
<evidence type="ECO:0000259" key="7">
    <source>
        <dbReference type="Pfam" id="PF02272"/>
    </source>
</evidence>
<dbReference type="GO" id="GO:0006310">
    <property type="term" value="P:DNA recombination"/>
    <property type="evidence" value="ECO:0007669"/>
    <property type="project" value="InterPro"/>
</dbReference>
<dbReference type="AlphaFoldDB" id="A0A347WLF3"/>
<feature type="domain" description="DHHA1" evidence="7">
    <location>
        <begin position="352"/>
        <end position="442"/>
    </location>
</feature>
<dbReference type="GO" id="GO:0006281">
    <property type="term" value="P:DNA repair"/>
    <property type="evidence" value="ECO:0007669"/>
    <property type="project" value="InterPro"/>
</dbReference>
<reference evidence="10 11" key="1">
    <citation type="submission" date="2017-09" db="EMBL/GenBank/DDBJ databases">
        <title>Complete genome sequence of Oxytococcus suis strain ZY16052.</title>
        <authorList>
            <person name="Li F."/>
        </authorList>
    </citation>
    <scope>NUCLEOTIDE SEQUENCE [LARGE SCALE GENOMIC DNA]</scope>
    <source>
        <strain evidence="10 11">ZY16052</strain>
    </source>
</reference>
<dbReference type="EMBL" id="CP023434">
    <property type="protein sequence ID" value="AXY25910.1"/>
    <property type="molecule type" value="Genomic_DNA"/>
</dbReference>
<evidence type="ECO:0000313" key="11">
    <source>
        <dbReference type="Proteomes" id="UP000263232"/>
    </source>
</evidence>
<organism evidence="10 11">
    <name type="scientific">Suicoccus acidiformans</name>
    <dbReference type="NCBI Taxonomy" id="2036206"/>
    <lineage>
        <taxon>Bacteria</taxon>
        <taxon>Bacillati</taxon>
        <taxon>Bacillota</taxon>
        <taxon>Bacilli</taxon>
        <taxon>Lactobacillales</taxon>
        <taxon>Aerococcaceae</taxon>
        <taxon>Suicoccus</taxon>
    </lineage>
</organism>
<evidence type="ECO:0000256" key="3">
    <source>
        <dbReference type="ARBA" id="ARBA00022722"/>
    </source>
</evidence>
<dbReference type="KEGG" id="abae:CL176_07815"/>
<dbReference type="InterPro" id="IPR018779">
    <property type="entry name" value="RecJ_C"/>
</dbReference>
<dbReference type="RefSeq" id="WP_118990810.1">
    <property type="nucleotide sequence ID" value="NZ_CP023434.1"/>
</dbReference>